<sequence length="88" mass="10024">MSPALLRFLRQMFVSLFVGRSEAICEKVFLKVAEVPKLHLLREGVRLFLRHFFLRDADQVDPSLRATLEERVAAAEDVLSLGDKKAVL</sequence>
<evidence type="ECO:0000313" key="2">
    <source>
        <dbReference type="EMBL" id="JAB70591.1"/>
    </source>
</evidence>
<feature type="chain" id="PRO_5004736838" evidence="1">
    <location>
        <begin position="24"/>
        <end position="88"/>
    </location>
</feature>
<dbReference type="AlphaFoldDB" id="V5ICD5"/>
<organism evidence="2">
    <name type="scientific">Ixodes ricinus</name>
    <name type="common">Common tick</name>
    <name type="synonym">Acarus ricinus</name>
    <dbReference type="NCBI Taxonomy" id="34613"/>
    <lineage>
        <taxon>Eukaryota</taxon>
        <taxon>Metazoa</taxon>
        <taxon>Ecdysozoa</taxon>
        <taxon>Arthropoda</taxon>
        <taxon>Chelicerata</taxon>
        <taxon>Arachnida</taxon>
        <taxon>Acari</taxon>
        <taxon>Parasitiformes</taxon>
        <taxon>Ixodida</taxon>
        <taxon>Ixodoidea</taxon>
        <taxon>Ixodidae</taxon>
        <taxon>Ixodinae</taxon>
        <taxon>Ixodes</taxon>
    </lineage>
</organism>
<keyword evidence="1" id="KW-0732">Signal</keyword>
<feature type="signal peptide" evidence="1">
    <location>
        <begin position="1"/>
        <end position="23"/>
    </location>
</feature>
<reference evidence="2" key="1">
    <citation type="journal article" date="2015" name="Sci. Rep.">
        <title>Tissue- and time-dependent transcription in Ixodes ricinus salivary glands and midguts when blood feeding on the vertebrate host.</title>
        <authorList>
            <person name="Kotsyfakis M."/>
            <person name="Schwarz A."/>
            <person name="Erhart J."/>
            <person name="Ribeiro J.M."/>
        </authorList>
    </citation>
    <scope>NUCLEOTIDE SEQUENCE</scope>
    <source>
        <tissue evidence="2">Salivary gland and midgut</tissue>
    </source>
</reference>
<protein>
    <submittedName>
        <fullName evidence="2">Protein involved in high osmolarity signaling pathway</fullName>
    </submittedName>
</protein>
<dbReference type="EMBL" id="GANP01013877">
    <property type="protein sequence ID" value="JAB70591.1"/>
    <property type="molecule type" value="mRNA"/>
</dbReference>
<evidence type="ECO:0000256" key="1">
    <source>
        <dbReference type="SAM" id="SignalP"/>
    </source>
</evidence>
<proteinExistence type="evidence at transcript level"/>
<name>V5ICD5_IXORI</name>
<accession>V5ICD5</accession>